<dbReference type="Proteomes" id="UP000294752">
    <property type="component" value="Unassembled WGS sequence"/>
</dbReference>
<dbReference type="PROSITE" id="PS00061">
    <property type="entry name" value="ADH_SHORT"/>
    <property type="match status" value="1"/>
</dbReference>
<reference evidence="4 5" key="1">
    <citation type="submission" date="2019-03" db="EMBL/GenBank/DDBJ databases">
        <title>Genomic Encyclopedia of Type Strains, Phase III (KMG-III): the genomes of soil and plant-associated and newly described type strains.</title>
        <authorList>
            <person name="Whitman W."/>
        </authorList>
    </citation>
    <scope>NUCLEOTIDE SEQUENCE [LARGE SCALE GENOMIC DNA]</scope>
    <source>
        <strain evidence="4 5">CGMCC 1.12801</strain>
    </source>
</reference>
<dbReference type="RefSeq" id="WP_317130180.1">
    <property type="nucleotide sequence ID" value="NZ_SNZV01000005.1"/>
</dbReference>
<proteinExistence type="inferred from homology"/>
<comment type="caution">
    <text evidence="4">The sequence shown here is derived from an EMBL/GenBank/DDBJ whole genome shotgun (WGS) entry which is preliminary data.</text>
</comment>
<organism evidence="4 5">
    <name type="scientific">Sphingobacterium paludis</name>
    <dbReference type="NCBI Taxonomy" id="1476465"/>
    <lineage>
        <taxon>Bacteria</taxon>
        <taxon>Pseudomonadati</taxon>
        <taxon>Bacteroidota</taxon>
        <taxon>Sphingobacteriia</taxon>
        <taxon>Sphingobacteriales</taxon>
        <taxon>Sphingobacteriaceae</taxon>
        <taxon>Sphingobacterium</taxon>
    </lineage>
</organism>
<accession>A0A4R7D0X3</accession>
<sequence>MDILHQTVIGYAYTVIIIKPNKREAMKTEKQGNPKDIYPTPPFPKQEQAPPGVSADMRPEPDHGEETYKGSGLLKDKVVIITGGDSGIGKAAAIAMAREGADIVISYKDEVEDVDAEDTKKWIEKAGRKALLLRGDIRSEEWCKSIVGQTVATFNKIDVLVNNAAYQMTFDDITDVTAEEWNKTFETNMSAMFYFVKYAKKHMAPGSSIINTTSVNAYNPNPTLIPYAATKGAIQNFTSSLAQHFLEDGSGIRVNAVAPGPIWTPLIPSTIPDHERFGENTPMGRVGQPAEMAPIYVFLASDAASYISGATIPATGGRATI</sequence>
<dbReference type="EMBL" id="SNZV01000005">
    <property type="protein sequence ID" value="TDS13124.1"/>
    <property type="molecule type" value="Genomic_DNA"/>
</dbReference>
<evidence type="ECO:0008006" key="6">
    <source>
        <dbReference type="Google" id="ProtNLM"/>
    </source>
</evidence>
<dbReference type="Pfam" id="PF13561">
    <property type="entry name" value="adh_short_C2"/>
    <property type="match status" value="1"/>
</dbReference>
<feature type="compositionally biased region" description="Basic and acidic residues" evidence="3">
    <location>
        <begin position="57"/>
        <end position="68"/>
    </location>
</feature>
<feature type="region of interest" description="Disordered" evidence="3">
    <location>
        <begin position="26"/>
        <end position="68"/>
    </location>
</feature>
<dbReference type="PANTHER" id="PTHR48107">
    <property type="entry name" value="NADPH-DEPENDENT ALDEHYDE REDUCTASE-LIKE PROTEIN, CHLOROPLASTIC-RELATED"/>
    <property type="match status" value="1"/>
</dbReference>
<evidence type="ECO:0000256" key="2">
    <source>
        <dbReference type="ARBA" id="ARBA00023002"/>
    </source>
</evidence>
<comment type="similarity">
    <text evidence="1">Belongs to the short-chain dehydrogenases/reductases (SDR) family.</text>
</comment>
<dbReference type="InterPro" id="IPR020904">
    <property type="entry name" value="Sc_DH/Rdtase_CS"/>
</dbReference>
<dbReference type="FunFam" id="3.40.50.720:FF:000084">
    <property type="entry name" value="Short-chain dehydrogenase reductase"/>
    <property type="match status" value="1"/>
</dbReference>
<protein>
    <recommendedName>
        <fullName evidence="6">NAD(P)-dependent dehydrogenase (Short-subunit alcohol dehydrogenase family)</fullName>
    </recommendedName>
</protein>
<keyword evidence="2" id="KW-0560">Oxidoreductase</keyword>
<dbReference type="InterPro" id="IPR002347">
    <property type="entry name" value="SDR_fam"/>
</dbReference>
<evidence type="ECO:0000256" key="1">
    <source>
        <dbReference type="ARBA" id="ARBA00006484"/>
    </source>
</evidence>
<name>A0A4R7D0X3_9SPHI</name>
<gene>
    <name evidence="4" type="ORF">B0I21_105258</name>
</gene>
<dbReference type="AlphaFoldDB" id="A0A4R7D0X3"/>
<dbReference type="InterPro" id="IPR036291">
    <property type="entry name" value="NAD(P)-bd_dom_sf"/>
</dbReference>
<dbReference type="PRINTS" id="PR00080">
    <property type="entry name" value="SDRFAMILY"/>
</dbReference>
<keyword evidence="5" id="KW-1185">Reference proteome</keyword>
<evidence type="ECO:0000313" key="5">
    <source>
        <dbReference type="Proteomes" id="UP000294752"/>
    </source>
</evidence>
<dbReference type="Gene3D" id="3.40.50.720">
    <property type="entry name" value="NAD(P)-binding Rossmann-like Domain"/>
    <property type="match status" value="1"/>
</dbReference>
<dbReference type="GO" id="GO:0016614">
    <property type="term" value="F:oxidoreductase activity, acting on CH-OH group of donors"/>
    <property type="evidence" value="ECO:0007669"/>
    <property type="project" value="UniProtKB-ARBA"/>
</dbReference>
<dbReference type="PANTHER" id="PTHR48107:SF16">
    <property type="entry name" value="NADPH-DEPENDENT ALDEHYDE REDUCTASE 1, CHLOROPLASTIC"/>
    <property type="match status" value="1"/>
</dbReference>
<evidence type="ECO:0000313" key="4">
    <source>
        <dbReference type="EMBL" id="TDS13124.1"/>
    </source>
</evidence>
<dbReference type="SUPFAM" id="SSF51735">
    <property type="entry name" value="NAD(P)-binding Rossmann-fold domains"/>
    <property type="match status" value="1"/>
</dbReference>
<evidence type="ECO:0000256" key="3">
    <source>
        <dbReference type="SAM" id="MobiDB-lite"/>
    </source>
</evidence>
<dbReference type="PRINTS" id="PR00081">
    <property type="entry name" value="GDHRDH"/>
</dbReference>